<sequence length="144" mass="15867">MIKLINLPAINPDDSDDHALNQRELVESMLPVVEHVVRFNHLTQYSQINIFWLDPHQSLDQAGRQLLDFMASLAGTHTLWVPLSSSHTALVNALSMVLPGLQCLDLSSVVMVYIGDQGISHPLGRIAASCGMPFYFQACLQGSI</sequence>
<accession>A0A9X3IRH1</accession>
<organism evidence="1 2">
    <name type="scientific">Parathalassolituus penaei</name>
    <dbReference type="NCBI Taxonomy" id="2997323"/>
    <lineage>
        <taxon>Bacteria</taxon>
        <taxon>Pseudomonadati</taxon>
        <taxon>Pseudomonadota</taxon>
        <taxon>Gammaproteobacteria</taxon>
        <taxon>Oceanospirillales</taxon>
        <taxon>Oceanospirillaceae</taxon>
        <taxon>Parathalassolituus</taxon>
    </lineage>
</organism>
<dbReference type="EMBL" id="JAPNOA010000016">
    <property type="protein sequence ID" value="MCY0964235.1"/>
    <property type="molecule type" value="Genomic_DNA"/>
</dbReference>
<evidence type="ECO:0000313" key="1">
    <source>
        <dbReference type="EMBL" id="MCY0964235.1"/>
    </source>
</evidence>
<reference evidence="1" key="1">
    <citation type="submission" date="2022-11" db="EMBL/GenBank/DDBJ databases">
        <title>Parathalassolutuus dongxingensis gen. nov., sp. nov., a novel member of family Oceanospirillaceae isolated from a coastal shrimp pond in Guangxi, China.</title>
        <authorList>
            <person name="Chen H."/>
        </authorList>
    </citation>
    <scope>NUCLEOTIDE SEQUENCE</scope>
    <source>
        <strain evidence="1">G-43</strain>
    </source>
</reference>
<proteinExistence type="predicted"/>
<dbReference type="Proteomes" id="UP001150830">
    <property type="component" value="Unassembled WGS sequence"/>
</dbReference>
<comment type="caution">
    <text evidence="1">The sequence shown here is derived from an EMBL/GenBank/DDBJ whole genome shotgun (WGS) entry which is preliminary data.</text>
</comment>
<keyword evidence="2" id="KW-1185">Reference proteome</keyword>
<protein>
    <submittedName>
        <fullName evidence="1">Uncharacterized protein</fullName>
    </submittedName>
</protein>
<dbReference type="AlphaFoldDB" id="A0A9X3IRH1"/>
<gene>
    <name evidence="1" type="ORF">OUO13_03480</name>
</gene>
<evidence type="ECO:0000313" key="2">
    <source>
        <dbReference type="Proteomes" id="UP001150830"/>
    </source>
</evidence>
<name>A0A9X3IRH1_9GAMM</name>
<dbReference type="RefSeq" id="WP_283172453.1">
    <property type="nucleotide sequence ID" value="NZ_JAPNOA010000016.1"/>
</dbReference>